<dbReference type="InterPro" id="IPR020846">
    <property type="entry name" value="MFS_dom"/>
</dbReference>
<keyword evidence="6" id="KW-0769">Symport</keyword>
<dbReference type="EMBL" id="QYCY01000001">
    <property type="protein sequence ID" value="RLV77589.1"/>
    <property type="molecule type" value="Genomic_DNA"/>
</dbReference>
<evidence type="ECO:0000256" key="12">
    <source>
        <dbReference type="SAM" id="Phobius"/>
    </source>
</evidence>
<dbReference type="InterPro" id="IPR005828">
    <property type="entry name" value="MFS_sugar_transport-like"/>
</dbReference>
<evidence type="ECO:0000256" key="3">
    <source>
        <dbReference type="ARBA" id="ARBA00022448"/>
    </source>
</evidence>
<evidence type="ECO:0000256" key="5">
    <source>
        <dbReference type="ARBA" id="ARBA00022692"/>
    </source>
</evidence>
<dbReference type="GO" id="GO:0015293">
    <property type="term" value="F:symporter activity"/>
    <property type="evidence" value="ECO:0007669"/>
    <property type="project" value="UniProtKB-KW"/>
</dbReference>
<evidence type="ECO:0000256" key="9">
    <source>
        <dbReference type="ARBA" id="ARBA00037295"/>
    </source>
</evidence>
<dbReference type="GO" id="GO:0005886">
    <property type="term" value="C:plasma membrane"/>
    <property type="evidence" value="ECO:0007669"/>
    <property type="project" value="UniProtKB-SubCell"/>
</dbReference>
<dbReference type="Pfam" id="PF00083">
    <property type="entry name" value="Sugar_tr"/>
    <property type="match status" value="1"/>
</dbReference>
<evidence type="ECO:0000313" key="14">
    <source>
        <dbReference type="EMBL" id="RLV77589.1"/>
    </source>
</evidence>
<name>A0A3L8RCW4_STRRN</name>
<feature type="transmembrane region" description="Helical" evidence="12">
    <location>
        <begin position="342"/>
        <end position="361"/>
    </location>
</feature>
<dbReference type="Gene3D" id="1.20.1250.20">
    <property type="entry name" value="MFS general substrate transporter like domains"/>
    <property type="match status" value="2"/>
</dbReference>
<feature type="transmembrane region" description="Helical" evidence="12">
    <location>
        <begin position="64"/>
        <end position="87"/>
    </location>
</feature>
<dbReference type="FunFam" id="1.20.1250.20:FF:000001">
    <property type="entry name" value="Dicarboxylate MFS transporter"/>
    <property type="match status" value="1"/>
</dbReference>
<dbReference type="Pfam" id="PF07690">
    <property type="entry name" value="MFS_1"/>
    <property type="match status" value="1"/>
</dbReference>
<comment type="caution">
    <text evidence="14">The sequence shown here is derived from an EMBL/GenBank/DDBJ whole genome shotgun (WGS) entry which is preliminary data.</text>
</comment>
<feature type="transmembrane region" description="Helical" evidence="12">
    <location>
        <begin position="164"/>
        <end position="186"/>
    </location>
</feature>
<feature type="transmembrane region" description="Helical" evidence="12">
    <location>
        <begin position="317"/>
        <end position="336"/>
    </location>
</feature>
<evidence type="ECO:0000259" key="13">
    <source>
        <dbReference type="PROSITE" id="PS50850"/>
    </source>
</evidence>
<comment type="subcellular location">
    <subcellularLocation>
        <location evidence="1">Cell membrane</location>
        <topology evidence="1">Multi-pass membrane protein</topology>
    </subcellularLocation>
</comment>
<dbReference type="STRING" id="1343740.M271_39145"/>
<feature type="transmembrane region" description="Helical" evidence="12">
    <location>
        <begin position="26"/>
        <end position="52"/>
    </location>
</feature>
<dbReference type="PROSITE" id="PS50850">
    <property type="entry name" value="MFS"/>
    <property type="match status" value="1"/>
</dbReference>
<evidence type="ECO:0000313" key="15">
    <source>
        <dbReference type="Proteomes" id="UP000281594"/>
    </source>
</evidence>
<feature type="transmembrane region" description="Helical" evidence="12">
    <location>
        <begin position="123"/>
        <end position="143"/>
    </location>
</feature>
<keyword evidence="7 12" id="KW-1133">Transmembrane helix</keyword>
<dbReference type="CDD" id="cd17369">
    <property type="entry name" value="MFS_ShiA_like"/>
    <property type="match status" value="1"/>
</dbReference>
<evidence type="ECO:0000256" key="2">
    <source>
        <dbReference type="ARBA" id="ARBA00008240"/>
    </source>
</evidence>
<feature type="transmembrane region" description="Helical" evidence="12">
    <location>
        <begin position="288"/>
        <end position="308"/>
    </location>
</feature>
<feature type="region of interest" description="Disordered" evidence="11">
    <location>
        <begin position="1"/>
        <end position="21"/>
    </location>
</feature>
<dbReference type="AlphaFoldDB" id="A0A3L8RCW4"/>
<dbReference type="InterPro" id="IPR036259">
    <property type="entry name" value="MFS_trans_sf"/>
</dbReference>
<comment type="similarity">
    <text evidence="2">Belongs to the major facilitator superfamily. Metabolite:H+ Symporter (MHS) family (TC 2.A.1.6) family.</text>
</comment>
<feature type="transmembrane region" description="Helical" evidence="12">
    <location>
        <begin position="382"/>
        <end position="404"/>
    </location>
</feature>
<keyword evidence="8 12" id="KW-0472">Membrane</keyword>
<keyword evidence="5 12" id="KW-0812">Transmembrane</keyword>
<evidence type="ECO:0000256" key="11">
    <source>
        <dbReference type="SAM" id="MobiDB-lite"/>
    </source>
</evidence>
<feature type="transmembrane region" description="Helical" evidence="12">
    <location>
        <begin position="410"/>
        <end position="428"/>
    </location>
</feature>
<feature type="domain" description="Major facilitator superfamily (MFS) profile" evidence="13">
    <location>
        <begin position="26"/>
        <end position="432"/>
    </location>
</feature>
<protein>
    <recommendedName>
        <fullName evidence="10">Putative proline/betaine transporter</fullName>
    </recommendedName>
</protein>
<feature type="transmembrane region" description="Helical" evidence="12">
    <location>
        <begin position="99"/>
        <end position="117"/>
    </location>
</feature>
<organism evidence="14 15">
    <name type="scientific">Streptomyces rapamycinicus (strain ATCC 29253 / DSM 41530 / NRRL 5491 / AYB-994)</name>
    <name type="common">Streptomyces hygroscopicus (strain ATCC 29253)</name>
    <dbReference type="NCBI Taxonomy" id="1343740"/>
    <lineage>
        <taxon>Bacteria</taxon>
        <taxon>Bacillati</taxon>
        <taxon>Actinomycetota</taxon>
        <taxon>Actinomycetes</taxon>
        <taxon>Kitasatosporales</taxon>
        <taxon>Streptomycetaceae</taxon>
        <taxon>Streptomyces</taxon>
        <taxon>Streptomyces violaceusniger group</taxon>
    </lineage>
</organism>
<keyword evidence="3" id="KW-0813">Transport</keyword>
<evidence type="ECO:0000256" key="7">
    <source>
        <dbReference type="ARBA" id="ARBA00022989"/>
    </source>
</evidence>
<reference evidence="14 15" key="1">
    <citation type="journal article" date="2018" name="J. Biol. Chem.">
        <title>Discovery of the actinoplanic acid pathway in Streptomyces rapamycinicus reveals a genetically conserved synergism with rapamycin.</title>
        <authorList>
            <person name="Mrak P."/>
            <person name="Krastel P."/>
            <person name="Pivk Lukancic P."/>
            <person name="Tao J."/>
            <person name="Pistorius D."/>
            <person name="Moore C.M."/>
        </authorList>
    </citation>
    <scope>NUCLEOTIDE SEQUENCE [LARGE SCALE GENOMIC DNA]</scope>
    <source>
        <strain evidence="14 15">NRRL 5491</strain>
    </source>
</reference>
<evidence type="ECO:0000256" key="10">
    <source>
        <dbReference type="ARBA" id="ARBA00039918"/>
    </source>
</evidence>
<proteinExistence type="inferred from homology"/>
<evidence type="ECO:0000256" key="4">
    <source>
        <dbReference type="ARBA" id="ARBA00022475"/>
    </source>
</evidence>
<comment type="function">
    <text evidence="9">May be a proton symporter involved in the uptake of osmolytes such as proline and glycine betaine.</text>
</comment>
<dbReference type="PANTHER" id="PTHR43045:SF1">
    <property type="entry name" value="SHIKIMATE TRANSPORTER"/>
    <property type="match status" value="1"/>
</dbReference>
<feature type="transmembrane region" description="Helical" evidence="12">
    <location>
        <begin position="198"/>
        <end position="217"/>
    </location>
</feature>
<evidence type="ECO:0000256" key="8">
    <source>
        <dbReference type="ARBA" id="ARBA00023136"/>
    </source>
</evidence>
<dbReference type="SUPFAM" id="SSF103473">
    <property type="entry name" value="MFS general substrate transporter"/>
    <property type="match status" value="1"/>
</dbReference>
<sequence length="455" mass="48226">MSRPQPHSPAVSATPPVSQPPRMSKVAFGSFAGALIEWYDFFVFGTAAALVLGKLFFPGDNSTLATLSAFATYGVGFLARPLGGIVFGHFGDRVGRKKALITTLVIVGASTFAIGLLPTYETVGYLAPGLLVLLRLIQGFGLGGEYGGASLMTVEHAPPHRRGLWGSVPQAAASTGILLATGVFALVTRLPDEQLYAWGWRMPFLLSAVMTIVGLFIRAKITETPDFERLKKTNTVARRPLADLMRNPRPVILTFGARIAEAVSSNIGNAFAISYVAGHLAVDRTVPLNAMLVASALGIVATPLFGALTDIVGRRPVYLAGAAFVVLSAYPFFLLLDTRSTALIWTAMIAMYIFGPTLMFAGQATFFTEMFGPNVRYTGLSVAYQGSAVLGGLTPLIAAALLTTAGDRPWLVAGFLVLCGLATTWCVYRSPETLPQRAEGTAEPAREGTEASVVS</sequence>
<keyword evidence="4" id="KW-1003">Cell membrane</keyword>
<gene>
    <name evidence="14" type="ORF">D3C57_104430</name>
</gene>
<evidence type="ECO:0000256" key="6">
    <source>
        <dbReference type="ARBA" id="ARBA00022847"/>
    </source>
</evidence>
<accession>A0A3L8RCW4</accession>
<dbReference type="InterPro" id="IPR011701">
    <property type="entry name" value="MFS"/>
</dbReference>
<evidence type="ECO:0000256" key="1">
    <source>
        <dbReference type="ARBA" id="ARBA00004651"/>
    </source>
</evidence>
<dbReference type="Proteomes" id="UP000281594">
    <property type="component" value="Unassembled WGS sequence"/>
</dbReference>
<dbReference type="PANTHER" id="PTHR43045">
    <property type="entry name" value="SHIKIMATE TRANSPORTER"/>
    <property type="match status" value="1"/>
</dbReference>